<feature type="domain" description="Metallo-beta-lactamase" evidence="2">
    <location>
        <begin position="31"/>
        <end position="243"/>
    </location>
</feature>
<sequence length="300" mass="32162">MVAPSTRRAARHGTTAHRSCAPASLTGVLAFVNVVSFGKPGADDREWVLIDAGVIGTTGLITGAAEERFGPKSRPAAIVMTHGHFDHVGALEELSERWQAPVYTHGRERPYLDGSAAYPPPDPSVGGGLMSMLSPLYPRGPRGREPLASDLAGGWQRPADARLALASHARTHPWSHIALEGGRPDDHRGRCLHNDTAGVRLCRGSAGARDARPPDVLHDDWGNARSSVELLASLEPDRVITGHGPAVQGAQMRDALHRLESNFDRVAVPKGGKYVETRRRTKRAVSTGSPDFHEPESLAP</sequence>
<reference evidence="4" key="1">
    <citation type="submission" date="2007-06" db="EMBL/GenBank/DDBJ databases">
        <title>Complete sequence of Sinorhizobium medicae WSM419 plasmid pSMED03.</title>
        <authorList>
            <consortium name="US DOE Joint Genome Institute"/>
            <person name="Copeland A."/>
            <person name="Lucas S."/>
            <person name="Lapidus A."/>
            <person name="Barry K."/>
            <person name="Glavina del Rio T."/>
            <person name="Dalin E."/>
            <person name="Tice H."/>
            <person name="Pitluck S."/>
            <person name="Chain P."/>
            <person name="Malfatti S."/>
            <person name="Shin M."/>
            <person name="Vergez L."/>
            <person name="Schmutz J."/>
            <person name="Larimer F."/>
            <person name="Land M."/>
            <person name="Hauser L."/>
            <person name="Kyrpides N."/>
            <person name="Mikhailova N."/>
            <person name="Reeve W.G."/>
            <person name="Richardson P."/>
        </authorList>
    </citation>
    <scope>NUCLEOTIDE SEQUENCE [LARGE SCALE GENOMIC DNA]</scope>
    <source>
        <strain evidence="4">WSM419</strain>
        <plasmid evidence="4">Plasmid pSMED03</plasmid>
    </source>
</reference>
<organism evidence="3 4">
    <name type="scientific">Sinorhizobium medicae (strain WSM419)</name>
    <name type="common">Ensifer medicae</name>
    <dbReference type="NCBI Taxonomy" id="366394"/>
    <lineage>
        <taxon>Bacteria</taxon>
        <taxon>Pseudomonadati</taxon>
        <taxon>Pseudomonadota</taxon>
        <taxon>Alphaproteobacteria</taxon>
        <taxon>Hyphomicrobiales</taxon>
        <taxon>Rhizobiaceae</taxon>
        <taxon>Sinorhizobium/Ensifer group</taxon>
        <taxon>Sinorhizobium</taxon>
    </lineage>
</organism>
<dbReference type="PANTHER" id="PTHR42951:SF17">
    <property type="entry name" value="METALLO-BETA-LACTAMASE DOMAIN-CONTAINING PROTEIN"/>
    <property type="match status" value="1"/>
</dbReference>
<dbReference type="InterPro" id="IPR001279">
    <property type="entry name" value="Metallo-B-lactamas"/>
</dbReference>
<dbReference type="AlphaFoldDB" id="A6UMU0"/>
<dbReference type="InterPro" id="IPR050855">
    <property type="entry name" value="NDM-1-like"/>
</dbReference>
<dbReference type="InterPro" id="IPR036866">
    <property type="entry name" value="RibonucZ/Hydroxyglut_hydro"/>
</dbReference>
<proteinExistence type="predicted"/>
<gene>
    <name evidence="3" type="ordered locus">Smed_6386</name>
</gene>
<accession>A6UMU0</accession>
<dbReference type="Pfam" id="PF00753">
    <property type="entry name" value="Lactamase_B"/>
    <property type="match status" value="1"/>
</dbReference>
<protein>
    <submittedName>
        <fullName evidence="3">Beta-lactamase domain protein</fullName>
    </submittedName>
</protein>
<evidence type="ECO:0000256" key="1">
    <source>
        <dbReference type="SAM" id="MobiDB-lite"/>
    </source>
</evidence>
<evidence type="ECO:0000313" key="4">
    <source>
        <dbReference type="Proteomes" id="UP000001108"/>
    </source>
</evidence>
<reference evidence="3 4" key="2">
    <citation type="journal article" date="2010" name="Stand. Genomic Sci.">
        <title>Complete genome sequence of the Medicago microsymbiont Ensifer (Sinorhizobium) medicae strain WSM419.</title>
        <authorList>
            <person name="Reeve W."/>
            <person name="Chain P."/>
            <person name="O'Hara G."/>
            <person name="Ardley J."/>
            <person name="Nandesena K."/>
            <person name="Brau L."/>
            <person name="Tiwari R."/>
            <person name="Malfatti S."/>
            <person name="Kiss H."/>
            <person name="Lapidus A."/>
            <person name="Copeland A."/>
            <person name="Nolan M."/>
            <person name="Land M."/>
            <person name="Hauser L."/>
            <person name="Chang Y.J."/>
            <person name="Ivanova N."/>
            <person name="Mavromatis K."/>
            <person name="Markowitz V."/>
            <person name="Kyrpides N."/>
            <person name="Gollagher M."/>
            <person name="Yates R."/>
            <person name="Dilworth M."/>
            <person name="Howieson J."/>
        </authorList>
    </citation>
    <scope>NUCLEOTIDE SEQUENCE [LARGE SCALE GENOMIC DNA]</scope>
    <source>
        <strain evidence="3 4">WSM419</strain>
        <plasmid evidence="4">Plasmid pSMED03</plasmid>
    </source>
</reference>
<dbReference type="Gene3D" id="3.60.15.10">
    <property type="entry name" value="Ribonuclease Z/Hydroxyacylglutathione hydrolase-like"/>
    <property type="match status" value="1"/>
</dbReference>
<dbReference type="OrthoDB" id="9802991at2"/>
<dbReference type="Proteomes" id="UP000001108">
    <property type="component" value="Plasmid pSMED03"/>
</dbReference>
<dbReference type="HOGENOM" id="CLU_030571_2_0_5"/>
<geneLocation type="plasmid" evidence="3 4">
    <name>pSMED03</name>
</geneLocation>
<dbReference type="SUPFAM" id="SSF56281">
    <property type="entry name" value="Metallo-hydrolase/oxidoreductase"/>
    <property type="match status" value="1"/>
</dbReference>
<feature type="region of interest" description="Disordered" evidence="1">
    <location>
        <begin position="277"/>
        <end position="300"/>
    </location>
</feature>
<feature type="compositionally biased region" description="Basic and acidic residues" evidence="1">
    <location>
        <begin position="291"/>
        <end position="300"/>
    </location>
</feature>
<keyword evidence="3" id="KW-0614">Plasmid</keyword>
<dbReference type="PANTHER" id="PTHR42951">
    <property type="entry name" value="METALLO-BETA-LACTAMASE DOMAIN-CONTAINING"/>
    <property type="match status" value="1"/>
</dbReference>
<dbReference type="KEGG" id="smd:Smed_6386"/>
<name>A6UMU0_SINMW</name>
<dbReference type="SMART" id="SM00849">
    <property type="entry name" value="Lactamase_B"/>
    <property type="match status" value="1"/>
</dbReference>
<evidence type="ECO:0000313" key="3">
    <source>
        <dbReference type="EMBL" id="ABR64970.1"/>
    </source>
</evidence>
<evidence type="ECO:0000259" key="2">
    <source>
        <dbReference type="SMART" id="SM00849"/>
    </source>
</evidence>
<dbReference type="EMBL" id="CP000741">
    <property type="protein sequence ID" value="ABR64970.1"/>
    <property type="molecule type" value="Genomic_DNA"/>
</dbReference>